<dbReference type="InterPro" id="IPR013694">
    <property type="entry name" value="VIT"/>
</dbReference>
<dbReference type="Proteomes" id="UP000007879">
    <property type="component" value="Unassembled WGS sequence"/>
</dbReference>
<feature type="domain" description="VIT" evidence="2">
    <location>
        <begin position="21"/>
        <end position="149"/>
    </location>
</feature>
<reference evidence="3" key="2">
    <citation type="submission" date="2024-06" db="UniProtKB">
        <authorList>
            <consortium name="EnsemblMetazoa"/>
        </authorList>
    </citation>
    <scope>IDENTIFICATION</scope>
</reference>
<evidence type="ECO:0000256" key="1">
    <source>
        <dbReference type="SAM" id="MobiDB-lite"/>
    </source>
</evidence>
<feature type="compositionally biased region" description="Low complexity" evidence="1">
    <location>
        <begin position="568"/>
        <end position="586"/>
    </location>
</feature>
<dbReference type="SMART" id="SM00609">
    <property type="entry name" value="VIT"/>
    <property type="match status" value="1"/>
</dbReference>
<dbReference type="InterPro" id="IPR036465">
    <property type="entry name" value="vWFA_dom_sf"/>
</dbReference>
<accession>A0AAN0JNG9</accession>
<dbReference type="SUPFAM" id="SSF53300">
    <property type="entry name" value="vWA-like"/>
    <property type="match status" value="1"/>
</dbReference>
<evidence type="ECO:0000259" key="2">
    <source>
        <dbReference type="PROSITE" id="PS51468"/>
    </source>
</evidence>
<dbReference type="PANTHER" id="PTHR45737">
    <property type="entry name" value="VON WILLEBRAND FACTOR A DOMAIN-CONTAINING PROTEIN 5A"/>
    <property type="match status" value="1"/>
</dbReference>
<dbReference type="Pfam" id="PF08487">
    <property type="entry name" value="VIT"/>
    <property type="match status" value="1"/>
</dbReference>
<dbReference type="RefSeq" id="XP_019858335.1">
    <property type="nucleotide sequence ID" value="XM_020002776.1"/>
</dbReference>
<dbReference type="EnsemblMetazoa" id="XM_020002776.1">
    <property type="protein sequence ID" value="XP_019858335.1"/>
    <property type="gene ID" value="LOC100636380"/>
</dbReference>
<keyword evidence="4" id="KW-1185">Reference proteome</keyword>
<dbReference type="PROSITE" id="PS51468">
    <property type="entry name" value="VIT"/>
    <property type="match status" value="1"/>
</dbReference>
<dbReference type="GeneID" id="100636380"/>
<organism evidence="3 4">
    <name type="scientific">Amphimedon queenslandica</name>
    <name type="common">Sponge</name>
    <dbReference type="NCBI Taxonomy" id="400682"/>
    <lineage>
        <taxon>Eukaryota</taxon>
        <taxon>Metazoa</taxon>
        <taxon>Porifera</taxon>
        <taxon>Demospongiae</taxon>
        <taxon>Heteroscleromorpha</taxon>
        <taxon>Haplosclerida</taxon>
        <taxon>Niphatidae</taxon>
        <taxon>Amphimedon</taxon>
    </lineage>
</organism>
<protein>
    <recommendedName>
        <fullName evidence="2">VIT domain-containing protein</fullName>
    </recommendedName>
</protein>
<sequence>QQSHCHTPSLLLFQQYSSDYHYGLLVKGRVKKSSVPLESVGISGEIKGYVACLEATLTYRNGSDDPLEVSFRFPVDEGVAVVGLEAKIAGRTIRGVVQEKEEARANYDDAIASGLTAAIGEEKTQDIFSLSLGNLPPKGEAVLVLKLVEELPLEGESVRFSLPSVLKPRYTPSGSTDPLAPIPATGGSSGTGPAISQFTLTVSNNDTVSSVTSPTHNISTTINEGSTVVNLKDQYLVKDLVLLIQSKDPHTPHATVEESCGGSNSLLSSPAVMLDFFPKFESLQAACEFVFVVDRSGSMSGQYINSAKETLVLFLKSIPPGCYFNIIGFGSILGRPMEHVIGFSVTGGESDNGMPVVHQLAAKGLIRDWEGEGDKKKDDIIKMSTESGVVSSYTAYIAIDEEQDKPIAGALKTWDLTGISLLETDMLCGFQSAPPPAPPMALASNFQPMLGPTMASGGSFGGGDFFFAQNYMLSGGLGGPGGGPPPPPGTAFFSPLSAPPPPMGAGFPPPPPSSFGFSFNAAPAPPPPPSTDSLIDLSFDDVAPVSYSSLGITPRSADLFGSTPPMKSAARNSSSSSRSQPGPSGGLSQLISLQAAEGFWILNDSLASLTGVSVSVLKSACPDSVSVNVWATVLALVLLEKRFNSQRDEWELVAMKAEMWVQAQPLTSTIESLKAIASKTLKF</sequence>
<feature type="region of interest" description="Disordered" evidence="1">
    <location>
        <begin position="558"/>
        <end position="586"/>
    </location>
</feature>
<feature type="region of interest" description="Disordered" evidence="1">
    <location>
        <begin position="171"/>
        <end position="190"/>
    </location>
</feature>
<feature type="compositionally biased region" description="Pro residues" evidence="1">
    <location>
        <begin position="497"/>
        <end position="513"/>
    </location>
</feature>
<feature type="region of interest" description="Disordered" evidence="1">
    <location>
        <begin position="478"/>
        <end position="535"/>
    </location>
</feature>
<evidence type="ECO:0000313" key="4">
    <source>
        <dbReference type="Proteomes" id="UP000007879"/>
    </source>
</evidence>
<evidence type="ECO:0000313" key="3">
    <source>
        <dbReference type="EnsemblMetazoa" id="XP_019858335.1"/>
    </source>
</evidence>
<dbReference type="PANTHER" id="PTHR45737:SF6">
    <property type="entry name" value="VON WILLEBRAND FACTOR A DOMAIN-CONTAINING PROTEIN 5A"/>
    <property type="match status" value="1"/>
</dbReference>
<dbReference type="KEGG" id="aqu:100636380"/>
<dbReference type="AlphaFoldDB" id="A0AAN0JNG9"/>
<dbReference type="Gene3D" id="3.40.50.410">
    <property type="entry name" value="von Willebrand factor, type A domain"/>
    <property type="match status" value="1"/>
</dbReference>
<proteinExistence type="predicted"/>
<reference evidence="4" key="1">
    <citation type="journal article" date="2010" name="Nature">
        <title>The Amphimedon queenslandica genome and the evolution of animal complexity.</title>
        <authorList>
            <person name="Srivastava M."/>
            <person name="Simakov O."/>
            <person name="Chapman J."/>
            <person name="Fahey B."/>
            <person name="Gauthier M.E."/>
            <person name="Mitros T."/>
            <person name="Richards G.S."/>
            <person name="Conaco C."/>
            <person name="Dacre M."/>
            <person name="Hellsten U."/>
            <person name="Larroux C."/>
            <person name="Putnam N.H."/>
            <person name="Stanke M."/>
            <person name="Adamska M."/>
            <person name="Darling A."/>
            <person name="Degnan S.M."/>
            <person name="Oakley T.H."/>
            <person name="Plachetzki D.C."/>
            <person name="Zhai Y."/>
            <person name="Adamski M."/>
            <person name="Calcino A."/>
            <person name="Cummins S.F."/>
            <person name="Goodstein D.M."/>
            <person name="Harris C."/>
            <person name="Jackson D.J."/>
            <person name="Leys S.P."/>
            <person name="Shu S."/>
            <person name="Woodcroft B.J."/>
            <person name="Vervoort M."/>
            <person name="Kosik K.S."/>
            <person name="Manning G."/>
            <person name="Degnan B.M."/>
            <person name="Rokhsar D.S."/>
        </authorList>
    </citation>
    <scope>NUCLEOTIDE SEQUENCE [LARGE SCALE GENOMIC DNA]</scope>
</reference>
<name>A0AAN0JNG9_AMPQE</name>